<keyword evidence="1" id="KW-0472">Membrane</keyword>
<sequence length="319" mass="36610">MRKDITCSIVQDLLPSYIEHLTSEETDLLVTEHLETCGECRSIHEAMVEEVTEVEKAPKAELKFFRKIRKTKLIAAGISILLTLILTYVVYAMEFSYALDKTELALAVTEFTAPFKQPVEAYALETYSIGRDLFVSFKDRDQESINGIAQFVKGWNNRYRILRVQIRPSEYSSVVQHYPIESGKERYIAVSGYNLSEEIAQYGLDYSAYTMPGDLSDHRIRIPVKFDKENLQFLHVYEEDELLEIVRSSQEITIHNPRLTGSSFYDEEGNEITKNFRLAEEDIQQGGYGGGKAELFMLYVFMGIIAGFGVIMVRYFLTD</sequence>
<dbReference type="EMBL" id="JAFNJU010000010">
    <property type="protein sequence ID" value="MBO1265874.1"/>
    <property type="molecule type" value="Genomic_DNA"/>
</dbReference>
<evidence type="ECO:0000259" key="2">
    <source>
        <dbReference type="Pfam" id="PF13490"/>
    </source>
</evidence>
<organism evidence="3 4">
    <name type="scientific">Proteiniclasticum aestuarii</name>
    <dbReference type="NCBI Taxonomy" id="2817862"/>
    <lineage>
        <taxon>Bacteria</taxon>
        <taxon>Bacillati</taxon>
        <taxon>Bacillota</taxon>
        <taxon>Clostridia</taxon>
        <taxon>Eubacteriales</taxon>
        <taxon>Clostridiaceae</taxon>
        <taxon>Proteiniclasticum</taxon>
    </lineage>
</organism>
<feature type="transmembrane region" description="Helical" evidence="1">
    <location>
        <begin position="73"/>
        <end position="93"/>
    </location>
</feature>
<dbReference type="RefSeq" id="WP_207600397.1">
    <property type="nucleotide sequence ID" value="NZ_JAFNJU010000010.1"/>
</dbReference>
<dbReference type="Proteomes" id="UP000664218">
    <property type="component" value="Unassembled WGS sequence"/>
</dbReference>
<keyword evidence="4" id="KW-1185">Reference proteome</keyword>
<comment type="caution">
    <text evidence="3">The sequence shown here is derived from an EMBL/GenBank/DDBJ whole genome shotgun (WGS) entry which is preliminary data.</text>
</comment>
<dbReference type="AlphaFoldDB" id="A0A939KHT9"/>
<proteinExistence type="predicted"/>
<feature type="domain" description="Putative zinc-finger" evidence="2">
    <location>
        <begin position="7"/>
        <end position="41"/>
    </location>
</feature>
<gene>
    <name evidence="3" type="ORF">J3A84_12610</name>
</gene>
<evidence type="ECO:0000313" key="4">
    <source>
        <dbReference type="Proteomes" id="UP000664218"/>
    </source>
</evidence>
<keyword evidence="1" id="KW-1133">Transmembrane helix</keyword>
<accession>A0A939KHT9</accession>
<reference evidence="3" key="1">
    <citation type="submission" date="2021-03" db="EMBL/GenBank/DDBJ databases">
        <title>Proteiniclasticum marinus sp. nov., isolated from tidal flat sediment.</title>
        <authorList>
            <person name="Namirimu T."/>
            <person name="Yang J.-A."/>
            <person name="Yang S.-H."/>
            <person name="Kim Y.-J."/>
            <person name="Kwon K.K."/>
        </authorList>
    </citation>
    <scope>NUCLEOTIDE SEQUENCE</scope>
    <source>
        <strain evidence="3">SCR006</strain>
    </source>
</reference>
<evidence type="ECO:0000313" key="3">
    <source>
        <dbReference type="EMBL" id="MBO1265874.1"/>
    </source>
</evidence>
<protein>
    <submittedName>
        <fullName evidence="3">Zf-HC2 domain-containing protein</fullName>
    </submittedName>
</protein>
<keyword evidence="1" id="KW-0812">Transmembrane</keyword>
<name>A0A939KHT9_9CLOT</name>
<dbReference type="Pfam" id="PF13490">
    <property type="entry name" value="zf-HC2"/>
    <property type="match status" value="1"/>
</dbReference>
<evidence type="ECO:0000256" key="1">
    <source>
        <dbReference type="SAM" id="Phobius"/>
    </source>
</evidence>
<dbReference type="InterPro" id="IPR027383">
    <property type="entry name" value="Znf_put"/>
</dbReference>
<feature type="transmembrane region" description="Helical" evidence="1">
    <location>
        <begin position="296"/>
        <end position="317"/>
    </location>
</feature>